<organism evidence="6 7">
    <name type="scientific">Hafnia alvei FB1</name>
    <dbReference type="NCBI Taxonomy" id="1453496"/>
    <lineage>
        <taxon>Bacteria</taxon>
        <taxon>Pseudomonadati</taxon>
        <taxon>Pseudomonadota</taxon>
        <taxon>Gammaproteobacteria</taxon>
        <taxon>Enterobacterales</taxon>
        <taxon>Hafniaceae</taxon>
        <taxon>Hafnia</taxon>
    </lineage>
</organism>
<keyword evidence="2 4" id="KW-0238">DNA-binding</keyword>
<dbReference type="Gene3D" id="1.10.357.10">
    <property type="entry name" value="Tetracycline Repressor, domain 2"/>
    <property type="match status" value="1"/>
</dbReference>
<dbReference type="PROSITE" id="PS50977">
    <property type="entry name" value="HTH_TETR_2"/>
    <property type="match status" value="1"/>
</dbReference>
<dbReference type="EMBL" id="CP009706">
    <property type="protein sequence ID" value="AIU71389.1"/>
    <property type="molecule type" value="Genomic_DNA"/>
</dbReference>
<dbReference type="PATRIC" id="fig|1453496.5.peg.517"/>
<dbReference type="SUPFAM" id="SSF46689">
    <property type="entry name" value="Homeodomain-like"/>
    <property type="match status" value="1"/>
</dbReference>
<feature type="domain" description="HTH tetR-type" evidence="5">
    <location>
        <begin position="9"/>
        <end position="69"/>
    </location>
</feature>
<dbReference type="AlphaFoldDB" id="A0A097QY39"/>
<dbReference type="eggNOG" id="COG1309">
    <property type="taxonomic scope" value="Bacteria"/>
</dbReference>
<gene>
    <name evidence="6" type="ORF">AT03_02645</name>
</gene>
<name>A0A097QY39_HAFAL</name>
<proteinExistence type="predicted"/>
<keyword evidence="7" id="KW-1185">Reference proteome</keyword>
<evidence type="ECO:0000256" key="1">
    <source>
        <dbReference type="ARBA" id="ARBA00023015"/>
    </source>
</evidence>
<evidence type="ECO:0000256" key="3">
    <source>
        <dbReference type="ARBA" id="ARBA00023163"/>
    </source>
</evidence>
<dbReference type="PRINTS" id="PR00455">
    <property type="entry name" value="HTHTETR"/>
</dbReference>
<dbReference type="InterPro" id="IPR009057">
    <property type="entry name" value="Homeodomain-like_sf"/>
</dbReference>
<dbReference type="Pfam" id="PF16925">
    <property type="entry name" value="TetR_C_13"/>
    <property type="match status" value="1"/>
</dbReference>
<reference evidence="6 7" key="1">
    <citation type="journal article" date="2014" name="Gut Pathog.">
        <title>Gene clusters of Hafnia alvei strain FB1 important in survival and pathogenesis: a draft genome perspective.</title>
        <authorList>
            <person name="Tan J.Y."/>
            <person name="Yin W.F."/>
            <person name="Chan K.G."/>
        </authorList>
    </citation>
    <scope>NUCLEOTIDE SEQUENCE [LARGE SCALE GENOMIC DNA]</scope>
    <source>
        <strain evidence="6 7">FB1</strain>
    </source>
</reference>
<keyword evidence="1" id="KW-0805">Transcription regulation</keyword>
<dbReference type="RefSeq" id="WP_025802407.1">
    <property type="nucleotide sequence ID" value="NZ_CP009706.1"/>
</dbReference>
<protein>
    <submittedName>
        <fullName evidence="6">Transcriptional repressor NemR</fullName>
    </submittedName>
</protein>
<dbReference type="HOGENOM" id="CLU_069356_28_1_6"/>
<evidence type="ECO:0000256" key="4">
    <source>
        <dbReference type="PROSITE-ProRule" id="PRU00335"/>
    </source>
</evidence>
<sequence>MNKTTSTTNSTCEHILDVGEELILNLGFTAMGLNELLATAGVPKGSFYHYFKSKEKFGEAMLTRYFSDYVIMLKEKFSDGQKTQRQHLLDYFSHWMAQSCETVCHSKCLVVKLAGEVSDLSEVMREALDSGITRVIAQLQSSIESGVEEGSLVIEESPELLADSLYSLWLGAALRAKVNRSDAPFVSAMQRTERLLKPGTI</sequence>
<dbReference type="KEGG" id="hav:AT03_02645"/>
<evidence type="ECO:0000313" key="6">
    <source>
        <dbReference type="EMBL" id="AIU71389.1"/>
    </source>
</evidence>
<accession>A0A097QY39</accession>
<dbReference type="GO" id="GO:0003677">
    <property type="term" value="F:DNA binding"/>
    <property type="evidence" value="ECO:0007669"/>
    <property type="project" value="UniProtKB-UniRule"/>
</dbReference>
<dbReference type="OrthoDB" id="4541465at2"/>
<dbReference type="InterPro" id="IPR036271">
    <property type="entry name" value="Tet_transcr_reg_TetR-rel_C_sf"/>
</dbReference>
<dbReference type="SUPFAM" id="SSF48498">
    <property type="entry name" value="Tetracyclin repressor-like, C-terminal domain"/>
    <property type="match status" value="1"/>
</dbReference>
<dbReference type="InterPro" id="IPR011075">
    <property type="entry name" value="TetR_C"/>
</dbReference>
<dbReference type="Pfam" id="PF00440">
    <property type="entry name" value="TetR_N"/>
    <property type="match status" value="1"/>
</dbReference>
<keyword evidence="3" id="KW-0804">Transcription</keyword>
<feature type="DNA-binding region" description="H-T-H motif" evidence="4">
    <location>
        <begin position="32"/>
        <end position="51"/>
    </location>
</feature>
<evidence type="ECO:0000313" key="7">
    <source>
        <dbReference type="Proteomes" id="UP000029986"/>
    </source>
</evidence>
<dbReference type="InterPro" id="IPR001647">
    <property type="entry name" value="HTH_TetR"/>
</dbReference>
<dbReference type="PANTHER" id="PTHR47506">
    <property type="entry name" value="TRANSCRIPTIONAL REGULATORY PROTEIN"/>
    <property type="match status" value="1"/>
</dbReference>
<dbReference type="PANTHER" id="PTHR47506:SF6">
    <property type="entry name" value="HTH-TYPE TRANSCRIPTIONAL REPRESSOR NEMR"/>
    <property type="match status" value="1"/>
</dbReference>
<evidence type="ECO:0000259" key="5">
    <source>
        <dbReference type="PROSITE" id="PS50977"/>
    </source>
</evidence>
<evidence type="ECO:0000256" key="2">
    <source>
        <dbReference type="ARBA" id="ARBA00023125"/>
    </source>
</evidence>
<dbReference type="Proteomes" id="UP000029986">
    <property type="component" value="Chromosome"/>
</dbReference>